<dbReference type="EnsemblProtists" id="EOD11868">
    <property type="protein sequence ID" value="EOD11868"/>
    <property type="gene ID" value="EMIHUDRAFT_452329"/>
</dbReference>
<dbReference type="InterPro" id="IPR000634">
    <property type="entry name" value="Ser/Thr_deHydtase_PyrdxlP-BS"/>
</dbReference>
<dbReference type="InterPro" id="IPR051166">
    <property type="entry name" value="Threonine_Synthase"/>
</dbReference>
<dbReference type="GO" id="GO:0046360">
    <property type="term" value="P:2-oxobutyrate biosynthetic process"/>
    <property type="evidence" value="ECO:0007669"/>
    <property type="project" value="TreeGrafter"/>
</dbReference>
<dbReference type="OMA" id="RRFRHEN"/>
<dbReference type="HOGENOM" id="CLU_015170_2_0_1"/>
<dbReference type="KEGG" id="ehx:EMIHUDRAFT_452329"/>
<dbReference type="InterPro" id="IPR029144">
    <property type="entry name" value="Thr_synth_N"/>
</dbReference>
<dbReference type="PANTHER" id="PTHR42690">
    <property type="entry name" value="THREONINE SYNTHASE FAMILY MEMBER"/>
    <property type="match status" value="1"/>
</dbReference>
<dbReference type="Pfam" id="PF14821">
    <property type="entry name" value="Thr_synth_N"/>
    <property type="match status" value="1"/>
</dbReference>
<name>A0A0D3IKT3_EMIH1</name>
<dbReference type="Gene3D" id="3.90.1380.10">
    <property type="entry name" value="Threonine synthase, N-terminal domain"/>
    <property type="match status" value="1"/>
</dbReference>
<organism evidence="4 5">
    <name type="scientific">Emiliania huxleyi (strain CCMP1516)</name>
    <dbReference type="NCBI Taxonomy" id="280463"/>
    <lineage>
        <taxon>Eukaryota</taxon>
        <taxon>Haptista</taxon>
        <taxon>Haptophyta</taxon>
        <taxon>Prymnesiophyceae</taxon>
        <taxon>Isochrysidales</taxon>
        <taxon>Noelaerhabdaceae</taxon>
        <taxon>Emiliania</taxon>
    </lineage>
</organism>
<dbReference type="STRING" id="2903.R1BP98"/>
<protein>
    <recommendedName>
        <fullName evidence="3">Threonine synthase N-terminal domain-containing protein</fullName>
    </recommendedName>
</protein>
<evidence type="ECO:0000256" key="1">
    <source>
        <dbReference type="ARBA" id="ARBA00001933"/>
    </source>
</evidence>
<dbReference type="GO" id="GO:0030170">
    <property type="term" value="F:pyridoxal phosphate binding"/>
    <property type="evidence" value="ECO:0007669"/>
    <property type="project" value="InterPro"/>
</dbReference>
<sequence length="255" mass="27673">MKFVSVLGGAEPASFSEAVLNGWAPDGGMYWPAAVEPVSPRTLSAWESLSYPRLCEEVLKRFIAADDPDVTPLDLAGIVSAAFSSFGDAEVVSLRPLSDELHVAELWHGPTLAFKDLGMSVLGRTLSHLLRRRRQRLTLLVGTSGDTGSSAMEAVRGLEGIEILVLYPLQGCSSISPVQELQMTSVARAASNVHLIGVEGSSDDLDVPLERAFRDAAFKRAHRLGSVNSVNVVRLLVQVVHYFYAYLRLPEGDLR</sequence>
<dbReference type="InterPro" id="IPR037158">
    <property type="entry name" value="Thr_synth_N_sf"/>
</dbReference>
<evidence type="ECO:0000313" key="5">
    <source>
        <dbReference type="Proteomes" id="UP000013827"/>
    </source>
</evidence>
<keyword evidence="5" id="KW-1185">Reference proteome</keyword>
<evidence type="ECO:0000313" key="4">
    <source>
        <dbReference type="EnsemblProtists" id="EOD11868"/>
    </source>
</evidence>
<dbReference type="PANTHER" id="PTHR42690:SF1">
    <property type="entry name" value="THREONINE SYNTHASE-LIKE 2"/>
    <property type="match status" value="1"/>
</dbReference>
<dbReference type="GeneID" id="17257971"/>
<dbReference type="PaxDb" id="2903-EOD11868"/>
<proteinExistence type="predicted"/>
<feature type="domain" description="Threonine synthase N-terminal" evidence="3">
    <location>
        <begin position="2"/>
        <end position="83"/>
    </location>
</feature>
<dbReference type="Gene3D" id="3.40.50.1100">
    <property type="match status" value="1"/>
</dbReference>
<reference evidence="5" key="1">
    <citation type="journal article" date="2013" name="Nature">
        <title>Pan genome of the phytoplankton Emiliania underpins its global distribution.</title>
        <authorList>
            <person name="Read B.A."/>
            <person name="Kegel J."/>
            <person name="Klute M.J."/>
            <person name="Kuo A."/>
            <person name="Lefebvre S.C."/>
            <person name="Maumus F."/>
            <person name="Mayer C."/>
            <person name="Miller J."/>
            <person name="Monier A."/>
            <person name="Salamov A."/>
            <person name="Young J."/>
            <person name="Aguilar M."/>
            <person name="Claverie J.M."/>
            <person name="Frickenhaus S."/>
            <person name="Gonzalez K."/>
            <person name="Herman E.K."/>
            <person name="Lin Y.C."/>
            <person name="Napier J."/>
            <person name="Ogata H."/>
            <person name="Sarno A.F."/>
            <person name="Shmutz J."/>
            <person name="Schroeder D."/>
            <person name="de Vargas C."/>
            <person name="Verret F."/>
            <person name="von Dassow P."/>
            <person name="Valentin K."/>
            <person name="Van de Peer Y."/>
            <person name="Wheeler G."/>
            <person name="Dacks J.B."/>
            <person name="Delwiche C.F."/>
            <person name="Dyhrman S.T."/>
            <person name="Glockner G."/>
            <person name="John U."/>
            <person name="Richards T."/>
            <person name="Worden A.Z."/>
            <person name="Zhang X."/>
            <person name="Grigoriev I.V."/>
            <person name="Allen A.E."/>
            <person name="Bidle K."/>
            <person name="Borodovsky M."/>
            <person name="Bowler C."/>
            <person name="Brownlee C."/>
            <person name="Cock J.M."/>
            <person name="Elias M."/>
            <person name="Gladyshev V.N."/>
            <person name="Groth M."/>
            <person name="Guda C."/>
            <person name="Hadaegh A."/>
            <person name="Iglesias-Rodriguez M.D."/>
            <person name="Jenkins J."/>
            <person name="Jones B.M."/>
            <person name="Lawson T."/>
            <person name="Leese F."/>
            <person name="Lindquist E."/>
            <person name="Lobanov A."/>
            <person name="Lomsadze A."/>
            <person name="Malik S.B."/>
            <person name="Marsh M.E."/>
            <person name="Mackinder L."/>
            <person name="Mock T."/>
            <person name="Mueller-Roeber B."/>
            <person name="Pagarete A."/>
            <person name="Parker M."/>
            <person name="Probert I."/>
            <person name="Quesneville H."/>
            <person name="Raines C."/>
            <person name="Rensing S.A."/>
            <person name="Riano-Pachon D.M."/>
            <person name="Richier S."/>
            <person name="Rokitta S."/>
            <person name="Shiraiwa Y."/>
            <person name="Soanes D.M."/>
            <person name="van der Giezen M."/>
            <person name="Wahlund T.M."/>
            <person name="Williams B."/>
            <person name="Wilson W."/>
            <person name="Wolfe G."/>
            <person name="Wurch L.L."/>
        </authorList>
    </citation>
    <scope>NUCLEOTIDE SEQUENCE</scope>
</reference>
<dbReference type="PROSITE" id="PS00165">
    <property type="entry name" value="DEHYDRATASE_SER_THR"/>
    <property type="match status" value="1"/>
</dbReference>
<comment type="cofactor">
    <cofactor evidence="1">
        <name>pyridoxal 5'-phosphate</name>
        <dbReference type="ChEBI" id="CHEBI:597326"/>
    </cofactor>
</comment>
<dbReference type="InterPro" id="IPR036052">
    <property type="entry name" value="TrpB-like_PALP_sf"/>
</dbReference>
<dbReference type="AlphaFoldDB" id="A0A0D3IKT3"/>
<dbReference type="Proteomes" id="UP000013827">
    <property type="component" value="Unassembled WGS sequence"/>
</dbReference>
<keyword evidence="2" id="KW-0663">Pyridoxal phosphate</keyword>
<accession>A0A0D3IKT3</accession>
<reference evidence="4" key="2">
    <citation type="submission" date="2024-10" db="UniProtKB">
        <authorList>
            <consortium name="EnsemblProtists"/>
        </authorList>
    </citation>
    <scope>IDENTIFICATION</scope>
</reference>
<dbReference type="GO" id="GO:0009071">
    <property type="term" value="P:serine family amino acid catabolic process"/>
    <property type="evidence" value="ECO:0007669"/>
    <property type="project" value="TreeGrafter"/>
</dbReference>
<dbReference type="RefSeq" id="XP_005764297.1">
    <property type="nucleotide sequence ID" value="XM_005764240.1"/>
</dbReference>
<evidence type="ECO:0000259" key="3">
    <source>
        <dbReference type="Pfam" id="PF14821"/>
    </source>
</evidence>
<dbReference type="SUPFAM" id="SSF53686">
    <property type="entry name" value="Tryptophan synthase beta subunit-like PLP-dependent enzymes"/>
    <property type="match status" value="1"/>
</dbReference>
<dbReference type="eggNOG" id="KOG2616">
    <property type="taxonomic scope" value="Eukaryota"/>
</dbReference>
<evidence type="ECO:0000256" key="2">
    <source>
        <dbReference type="ARBA" id="ARBA00022898"/>
    </source>
</evidence>